<dbReference type="PROSITE" id="PS51722">
    <property type="entry name" value="G_TR_2"/>
    <property type="match status" value="1"/>
</dbReference>
<dbReference type="PRINTS" id="PR00315">
    <property type="entry name" value="ELONGATNFCT"/>
</dbReference>
<keyword evidence="2" id="KW-0547">Nucleotide-binding</keyword>
<dbReference type="PROSITE" id="PS00301">
    <property type="entry name" value="G_TR_1"/>
    <property type="match status" value="1"/>
</dbReference>
<dbReference type="CDD" id="cd01883">
    <property type="entry name" value="EF1_alpha"/>
    <property type="match status" value="1"/>
</dbReference>
<dbReference type="PANTHER" id="PTHR23115">
    <property type="entry name" value="TRANSLATION FACTOR"/>
    <property type="match status" value="1"/>
</dbReference>
<dbReference type="FunFam" id="2.40.30.10:FF:000159">
    <property type="entry name" value="Translation elongation factor alpha"/>
    <property type="match status" value="1"/>
</dbReference>
<dbReference type="SUPFAM" id="SSF52540">
    <property type="entry name" value="P-loop containing nucleoside triphosphate hydrolases"/>
    <property type="match status" value="1"/>
</dbReference>
<dbReference type="FunFam" id="3.40.50.300:FF:002868">
    <property type="entry name" value="Eukaryotic translation elongation factor 1 alpha 2"/>
    <property type="match status" value="1"/>
</dbReference>
<dbReference type="InterPro" id="IPR004161">
    <property type="entry name" value="EFTu-like_2"/>
</dbReference>
<dbReference type="SUPFAM" id="SSF50447">
    <property type="entry name" value="Translation proteins"/>
    <property type="match status" value="1"/>
</dbReference>
<evidence type="ECO:0000256" key="3">
    <source>
        <dbReference type="ARBA" id="ARBA00023134"/>
    </source>
</evidence>
<comment type="similarity">
    <text evidence="1">Belongs to the TRAFAC class translation factor GTPase superfamily. Classic translation factor GTPase family. EF-Tu/EF-1A subfamily.</text>
</comment>
<evidence type="ECO:0000256" key="1">
    <source>
        <dbReference type="ARBA" id="ARBA00007249"/>
    </source>
</evidence>
<dbReference type="AlphaFoldDB" id="A0AB34JRC3"/>
<dbReference type="SUPFAM" id="SSF50465">
    <property type="entry name" value="EF-Tu/eEF-1alpha/eIF2-gamma C-terminal domain"/>
    <property type="match status" value="1"/>
</dbReference>
<dbReference type="InterPro" id="IPR009001">
    <property type="entry name" value="Transl_elong_EF1A/Init_IF2_C"/>
</dbReference>
<dbReference type="Pfam" id="PF22594">
    <property type="entry name" value="GTP-eEF1A_C"/>
    <property type="match status" value="1"/>
</dbReference>
<dbReference type="Gene3D" id="3.40.50.300">
    <property type="entry name" value="P-loop containing nucleotide triphosphate hydrolases"/>
    <property type="match status" value="1"/>
</dbReference>
<dbReference type="InterPro" id="IPR031157">
    <property type="entry name" value="G_TR_CS"/>
</dbReference>
<keyword evidence="6" id="KW-1185">Reference proteome</keyword>
<accession>A0AB34JRC3</accession>
<dbReference type="GO" id="GO:0003924">
    <property type="term" value="F:GTPase activity"/>
    <property type="evidence" value="ECO:0007669"/>
    <property type="project" value="InterPro"/>
</dbReference>
<dbReference type="FunFam" id="2.40.30.10:FF:000115">
    <property type="entry name" value="Eukaryotic translation elongation factor 1 alpha"/>
    <property type="match status" value="1"/>
</dbReference>
<evidence type="ECO:0000313" key="5">
    <source>
        <dbReference type="EMBL" id="KAL1524631.1"/>
    </source>
</evidence>
<dbReference type="Pfam" id="PF03144">
    <property type="entry name" value="GTP_EFTU_D2"/>
    <property type="match status" value="1"/>
</dbReference>
<dbReference type="Proteomes" id="UP001515480">
    <property type="component" value="Unassembled WGS sequence"/>
</dbReference>
<gene>
    <name evidence="5" type="ORF">AB1Y20_019518</name>
</gene>
<dbReference type="InterPro" id="IPR027417">
    <property type="entry name" value="P-loop_NTPase"/>
</dbReference>
<dbReference type="CDD" id="cd03705">
    <property type="entry name" value="EF1_alpha_III"/>
    <property type="match status" value="1"/>
</dbReference>
<feature type="domain" description="Tr-type G" evidence="4">
    <location>
        <begin position="7"/>
        <end position="253"/>
    </location>
</feature>
<reference evidence="5 6" key="1">
    <citation type="journal article" date="2024" name="Science">
        <title>Giant polyketide synthase enzymes in the biosynthesis of giant marine polyether toxins.</title>
        <authorList>
            <person name="Fallon T.R."/>
            <person name="Shende V.V."/>
            <person name="Wierzbicki I.H."/>
            <person name="Pendleton A.L."/>
            <person name="Watervoot N.F."/>
            <person name="Auber R.P."/>
            <person name="Gonzalez D.J."/>
            <person name="Wisecaver J.H."/>
            <person name="Moore B.S."/>
        </authorList>
    </citation>
    <scope>NUCLEOTIDE SEQUENCE [LARGE SCALE GENOMIC DNA]</scope>
    <source>
        <strain evidence="5 6">12B1</strain>
    </source>
</reference>
<dbReference type="EMBL" id="JBGBPQ010000005">
    <property type="protein sequence ID" value="KAL1524631.1"/>
    <property type="molecule type" value="Genomic_DNA"/>
</dbReference>
<protein>
    <recommendedName>
        <fullName evidence="4">Tr-type G domain-containing protein</fullName>
    </recommendedName>
</protein>
<comment type="caution">
    <text evidence="5">The sequence shown here is derived from an EMBL/GenBank/DDBJ whole genome shotgun (WGS) entry which is preliminary data.</text>
</comment>
<dbReference type="Pfam" id="PF00009">
    <property type="entry name" value="GTP_EFTU"/>
    <property type="match status" value="1"/>
</dbReference>
<organism evidence="5 6">
    <name type="scientific">Prymnesium parvum</name>
    <name type="common">Toxic golden alga</name>
    <dbReference type="NCBI Taxonomy" id="97485"/>
    <lineage>
        <taxon>Eukaryota</taxon>
        <taxon>Haptista</taxon>
        <taxon>Haptophyta</taxon>
        <taxon>Prymnesiophyceae</taxon>
        <taxon>Prymnesiales</taxon>
        <taxon>Prymnesiaceae</taxon>
        <taxon>Prymnesium</taxon>
    </lineage>
</organism>
<dbReference type="InterPro" id="IPR009000">
    <property type="entry name" value="Transl_B-barrel_sf"/>
</dbReference>
<dbReference type="Gene3D" id="2.40.30.10">
    <property type="entry name" value="Translation factors"/>
    <property type="match status" value="2"/>
</dbReference>
<dbReference type="InterPro" id="IPR050100">
    <property type="entry name" value="TRAFAC_GTPase_members"/>
</dbReference>
<sequence length="478" mass="52890">MAGDPEKDHMSIVICGHVDSGKSTTTGRLLFELGGIPEREMEKLKAEAERLGKSSFAFAFYMDRQKEERERGVTISCTTKEFFTEKWHYTIIDAPGHRDFIKNMISGAAQADVALLMVPADGNFTTAIQKGNHKAGEVQGQTRQHARLINLLGVKQLLVGVNKMDTETAGPYSKARYDEVGGEMKNMLIKVGWKKDFVEKGVPVLPLSGWMGDNLLKKSPNMDWWTGCDIDIDKKKMHIDTLYDCLNDLCSPPGRNETAPMRMPVSGIYKIKGVGDVIAGRVEQGLIKPNEEVIYMPTHTPANNCGGKVFTIEMHHTRHEVAKPGDNVGLNIKGLDKQNMPRVGDVMIYKKDTTLDRCGQFTAQIQTLDIPGEIKIGYSPIGFVRCGRSACRATGFNFKVGKETGGKKMENPHSLKSNEMAEVVFVPQQPLVVDSFKSCEGLSRIAFLDGNTAVMLGKVVALKYKKDMPAEETGKKKK</sequence>
<dbReference type="InterPro" id="IPR054696">
    <property type="entry name" value="GTP-eEF1A_C"/>
</dbReference>
<keyword evidence="3" id="KW-0342">GTP-binding</keyword>
<name>A0AB34JRC3_PRYPA</name>
<evidence type="ECO:0000256" key="2">
    <source>
        <dbReference type="ARBA" id="ARBA00022741"/>
    </source>
</evidence>
<dbReference type="GO" id="GO:0005525">
    <property type="term" value="F:GTP binding"/>
    <property type="evidence" value="ECO:0007669"/>
    <property type="project" value="UniProtKB-KW"/>
</dbReference>
<dbReference type="InterPro" id="IPR000795">
    <property type="entry name" value="T_Tr_GTP-bd_dom"/>
</dbReference>
<evidence type="ECO:0000259" key="4">
    <source>
        <dbReference type="PROSITE" id="PS51722"/>
    </source>
</evidence>
<evidence type="ECO:0000313" key="6">
    <source>
        <dbReference type="Proteomes" id="UP001515480"/>
    </source>
</evidence>
<dbReference type="CDD" id="cd03693">
    <property type="entry name" value="EF1_alpha_II"/>
    <property type="match status" value="1"/>
</dbReference>
<proteinExistence type="inferred from homology"/>